<proteinExistence type="predicted"/>
<reference evidence="1 2" key="1">
    <citation type="journal article" date="2022" name="Mar. Drugs">
        <title>Bioassay-Guided Fractionation Leads to the Detection of Cholic Acid Generated by the Rare Thalassomonas sp.</title>
        <authorList>
            <person name="Pheiffer F."/>
            <person name="Schneider Y.K."/>
            <person name="Hansen E.H."/>
            <person name="Andersen J.H."/>
            <person name="Isaksson J."/>
            <person name="Busche T."/>
            <person name="R C."/>
            <person name="Kalinowski J."/>
            <person name="Zyl L.V."/>
            <person name="Trindade M."/>
        </authorList>
    </citation>
    <scope>NUCLEOTIDE SEQUENCE [LARGE SCALE GENOMIC DNA]</scope>
    <source>
        <strain evidence="1 2">A5K-61T</strain>
    </source>
</reference>
<accession>A0ABY7VKK9</accession>
<gene>
    <name evidence="1" type="ORF">H3N35_11400</name>
</gene>
<dbReference type="RefSeq" id="WP_274054438.1">
    <property type="nucleotide sequence ID" value="NZ_CP059693.1"/>
</dbReference>
<dbReference type="EMBL" id="CP059693">
    <property type="protein sequence ID" value="WDE13983.1"/>
    <property type="molecule type" value="Genomic_DNA"/>
</dbReference>
<organism evidence="1 2">
    <name type="scientific">Thalassomonas haliotis</name>
    <dbReference type="NCBI Taxonomy" id="485448"/>
    <lineage>
        <taxon>Bacteria</taxon>
        <taxon>Pseudomonadati</taxon>
        <taxon>Pseudomonadota</taxon>
        <taxon>Gammaproteobacteria</taxon>
        <taxon>Alteromonadales</taxon>
        <taxon>Colwelliaceae</taxon>
        <taxon>Thalassomonas</taxon>
    </lineage>
</organism>
<sequence length="500" mass="55407">MLLTRIFPRDMKSLFSGIGLSAIVCCSLLIFRPVLAQSPSGDKQPPQQETVPEGRKVLSFYPLKDKAKIEENRLSDKVIPYPAAPVTRLNPLIELGDDFLGQGPIKPGIKTPFEQMLQPTFLLYGQFRSALQSYDAEEKDIVQWSTRLDLHGDIKLSGTERIVFSLRPLDNDKGEDTGFIFSSDNDEDHWHDQANGKLTQLFFEGEIGEIFPRLDPSDSKTWDIGFSVGRQELKVQDGILLNDTLDALGITRNSLIASGLPNLRLTGFYGWHDIDTPFAGVTSPDRLLGLLAQADTAWDNSLDLDMIYVVNDNSANAWYLGLGSTQRFGSINSTFRINTEIPLDEDQGALSKGTLVTAELSGGFAHSDDLWYFNSFLSFDEFSSAARSRDAGVPLANIGMLFSPVGMGLYGVPLGDSIEDTYGAVAGYQHFFGGIGSQFIVELAARSSMKSQQKRDAVGVGFRYQKSLSRQTLLRFDTFFAVKETQQSAKGVRLEWLLKF</sequence>
<protein>
    <submittedName>
        <fullName evidence="1">Uncharacterized protein</fullName>
    </submittedName>
</protein>
<keyword evidence="2" id="KW-1185">Reference proteome</keyword>
<evidence type="ECO:0000313" key="1">
    <source>
        <dbReference type="EMBL" id="WDE13983.1"/>
    </source>
</evidence>
<dbReference type="Proteomes" id="UP001215231">
    <property type="component" value="Chromosome"/>
</dbReference>
<evidence type="ECO:0000313" key="2">
    <source>
        <dbReference type="Proteomes" id="UP001215231"/>
    </source>
</evidence>
<name>A0ABY7VKK9_9GAMM</name>